<dbReference type="AlphaFoldDB" id="A0A0G4KQH0"/>
<evidence type="ECO:0000313" key="2">
    <source>
        <dbReference type="Proteomes" id="UP000044602"/>
    </source>
</evidence>
<keyword evidence="2" id="KW-1185">Reference proteome</keyword>
<organism evidence="1 2">
    <name type="scientific">Verticillium longisporum</name>
    <name type="common">Verticillium dahliae var. longisporum</name>
    <dbReference type="NCBI Taxonomy" id="100787"/>
    <lineage>
        <taxon>Eukaryota</taxon>
        <taxon>Fungi</taxon>
        <taxon>Dikarya</taxon>
        <taxon>Ascomycota</taxon>
        <taxon>Pezizomycotina</taxon>
        <taxon>Sordariomycetes</taxon>
        <taxon>Hypocreomycetidae</taxon>
        <taxon>Glomerellales</taxon>
        <taxon>Plectosphaerellaceae</taxon>
        <taxon>Verticillium</taxon>
    </lineage>
</organism>
<dbReference type="Proteomes" id="UP000044602">
    <property type="component" value="Unassembled WGS sequence"/>
</dbReference>
<feature type="non-terminal residue" evidence="1">
    <location>
        <position position="125"/>
    </location>
</feature>
<name>A0A0G4KQH0_VERLO</name>
<accession>A0A0G4KQH0</accession>
<evidence type="ECO:0000313" key="1">
    <source>
        <dbReference type="EMBL" id="CRK12043.1"/>
    </source>
</evidence>
<dbReference type="EMBL" id="CVQH01003335">
    <property type="protein sequence ID" value="CRK12043.1"/>
    <property type="molecule type" value="Genomic_DNA"/>
</dbReference>
<sequence>MSSCRQAARPLAKCLRHDALQLRPFTTTPSAPAEVYKVVRDRPEGTPDPLELDPNTAVAPWAEKDLWKAGTPPVGSRRRRYAIRTSQNLPFEQLPYQAFQEARKILALDRQKKVEAIAAELPGAA</sequence>
<proteinExistence type="predicted"/>
<protein>
    <submittedName>
        <fullName evidence="1">Uncharacterized protein</fullName>
    </submittedName>
</protein>
<reference evidence="1 2" key="1">
    <citation type="submission" date="2015-05" db="EMBL/GenBank/DDBJ databases">
        <authorList>
            <person name="Wang D.B."/>
            <person name="Wang M."/>
        </authorList>
    </citation>
    <scope>NUCLEOTIDE SEQUENCE [LARGE SCALE GENOMIC DNA]</scope>
    <source>
        <strain evidence="1">VL1</strain>
    </source>
</reference>
<dbReference type="STRING" id="100787.A0A0G4KQH0"/>
<gene>
    <name evidence="1" type="ORF">BN1708_002432</name>
</gene>